<comment type="subcellular location">
    <subcellularLocation>
        <location evidence="1">Nucleus</location>
    </subcellularLocation>
</comment>
<evidence type="ECO:0000256" key="1">
    <source>
        <dbReference type="ARBA" id="ARBA00004123"/>
    </source>
</evidence>
<evidence type="ECO:0008006" key="5">
    <source>
        <dbReference type="Google" id="ProtNLM"/>
    </source>
</evidence>
<dbReference type="CDD" id="cd12148">
    <property type="entry name" value="fungal_TF_MHR"/>
    <property type="match status" value="1"/>
</dbReference>
<proteinExistence type="predicted"/>
<keyword evidence="4" id="KW-1185">Reference proteome</keyword>
<organism evidence="3 4">
    <name type="scientific">Neolecta irregularis (strain DAH-3)</name>
    <dbReference type="NCBI Taxonomy" id="1198029"/>
    <lineage>
        <taxon>Eukaryota</taxon>
        <taxon>Fungi</taxon>
        <taxon>Dikarya</taxon>
        <taxon>Ascomycota</taxon>
        <taxon>Taphrinomycotina</taxon>
        <taxon>Neolectales</taxon>
        <taxon>Neolectaceae</taxon>
        <taxon>Neolecta</taxon>
    </lineage>
</organism>
<name>A0A1U7LLY8_NEOID</name>
<dbReference type="PANTHER" id="PTHR31001">
    <property type="entry name" value="UNCHARACTERIZED TRANSCRIPTIONAL REGULATORY PROTEIN"/>
    <property type="match status" value="1"/>
</dbReference>
<evidence type="ECO:0000313" key="4">
    <source>
        <dbReference type="Proteomes" id="UP000186594"/>
    </source>
</evidence>
<dbReference type="AlphaFoldDB" id="A0A1U7LLY8"/>
<dbReference type="InterPro" id="IPR050613">
    <property type="entry name" value="Sec_Metabolite_Reg"/>
</dbReference>
<sequence>MSTLATNFGQLEIEDGVQLYHRDFSIEFFGFPQLLNHVVCAYSSLPLTLNIPNVSDHQTSSLDLTLETRLAPISEYSDLILSVLPSRESTDALVEKYFTFIPCNRFLVEKERFYIEYEEFWSASAIDPFFLALLFAMISTPIGISGEENGTLDQRQKDYKNRLSEASTECLERGKYMERYCLRVLQAMLVNIDNFWMHKKSRDFPTHFWLTQ</sequence>
<dbReference type="EMBL" id="LXFE01001372">
    <property type="protein sequence ID" value="OLL23680.1"/>
    <property type="molecule type" value="Genomic_DNA"/>
</dbReference>
<accession>A0A1U7LLY8</accession>
<dbReference type="OrthoDB" id="424974at2759"/>
<reference evidence="3 4" key="1">
    <citation type="submission" date="2016-04" db="EMBL/GenBank/DDBJ databases">
        <title>Evolutionary innovation and constraint leading to complex multicellularity in the Ascomycota.</title>
        <authorList>
            <person name="Cisse O."/>
            <person name="Nguyen A."/>
            <person name="Hewitt D.A."/>
            <person name="Jedd G."/>
            <person name="Stajich J.E."/>
        </authorList>
    </citation>
    <scope>NUCLEOTIDE SEQUENCE [LARGE SCALE GENOMIC DNA]</scope>
    <source>
        <strain evidence="3 4">DAH-3</strain>
    </source>
</reference>
<protein>
    <recommendedName>
        <fullName evidence="5">Transcription factor domain-containing protein</fullName>
    </recommendedName>
</protein>
<dbReference type="Proteomes" id="UP000186594">
    <property type="component" value="Unassembled WGS sequence"/>
</dbReference>
<evidence type="ECO:0000313" key="3">
    <source>
        <dbReference type="EMBL" id="OLL23680.1"/>
    </source>
</evidence>
<dbReference type="GO" id="GO:0005634">
    <property type="term" value="C:nucleus"/>
    <property type="evidence" value="ECO:0007669"/>
    <property type="project" value="UniProtKB-SubCell"/>
</dbReference>
<feature type="non-terminal residue" evidence="3">
    <location>
        <position position="212"/>
    </location>
</feature>
<keyword evidence="2" id="KW-0539">Nucleus</keyword>
<comment type="caution">
    <text evidence="3">The sequence shown here is derived from an EMBL/GenBank/DDBJ whole genome shotgun (WGS) entry which is preliminary data.</text>
</comment>
<gene>
    <name evidence="3" type="ORF">NEOLI_001930</name>
</gene>
<evidence type="ECO:0000256" key="2">
    <source>
        <dbReference type="ARBA" id="ARBA00023242"/>
    </source>
</evidence>